<keyword evidence="1" id="KW-0812">Transmembrane</keyword>
<evidence type="ECO:0000256" key="1">
    <source>
        <dbReference type="SAM" id="Phobius"/>
    </source>
</evidence>
<evidence type="ECO:0000313" key="3">
    <source>
        <dbReference type="WBParaSite" id="Hba_01968"/>
    </source>
</evidence>
<dbReference type="WBParaSite" id="Hba_01968">
    <property type="protein sequence ID" value="Hba_01968"/>
    <property type="gene ID" value="Hba_01968"/>
</dbReference>
<reference evidence="3" key="1">
    <citation type="submission" date="2016-11" db="UniProtKB">
        <authorList>
            <consortium name="WormBaseParasite"/>
        </authorList>
    </citation>
    <scope>IDENTIFICATION</scope>
</reference>
<dbReference type="Proteomes" id="UP000095283">
    <property type="component" value="Unplaced"/>
</dbReference>
<keyword evidence="2" id="KW-1185">Reference proteome</keyword>
<accession>A0A1I7WB89</accession>
<dbReference type="AlphaFoldDB" id="A0A1I7WB89"/>
<keyword evidence="1" id="KW-1133">Transmembrane helix</keyword>
<sequence>MKEVAPLNEAMRRHRLLNTMLRSIICELACSSKYYDSLMMVVLQGDSGFTSGYVVMIVLCSMEIMFTITASYSKSNHSFSTSSSINPNDLLGPNCALSKINDTCSALL</sequence>
<keyword evidence="1" id="KW-0472">Membrane</keyword>
<feature type="transmembrane region" description="Helical" evidence="1">
    <location>
        <begin position="53"/>
        <end position="72"/>
    </location>
</feature>
<protein>
    <submittedName>
        <fullName evidence="3">Transmembrane protein</fullName>
    </submittedName>
</protein>
<proteinExistence type="predicted"/>
<organism evidence="2 3">
    <name type="scientific">Heterorhabditis bacteriophora</name>
    <name type="common">Entomopathogenic nematode worm</name>
    <dbReference type="NCBI Taxonomy" id="37862"/>
    <lineage>
        <taxon>Eukaryota</taxon>
        <taxon>Metazoa</taxon>
        <taxon>Ecdysozoa</taxon>
        <taxon>Nematoda</taxon>
        <taxon>Chromadorea</taxon>
        <taxon>Rhabditida</taxon>
        <taxon>Rhabditina</taxon>
        <taxon>Rhabditomorpha</taxon>
        <taxon>Strongyloidea</taxon>
        <taxon>Heterorhabditidae</taxon>
        <taxon>Heterorhabditis</taxon>
    </lineage>
</organism>
<name>A0A1I7WB89_HETBA</name>
<evidence type="ECO:0000313" key="2">
    <source>
        <dbReference type="Proteomes" id="UP000095283"/>
    </source>
</evidence>